<dbReference type="AlphaFoldDB" id="A0A195BEX5"/>
<feature type="region of interest" description="Disordered" evidence="1">
    <location>
        <begin position="40"/>
        <end position="59"/>
    </location>
</feature>
<feature type="region of interest" description="Disordered" evidence="1">
    <location>
        <begin position="117"/>
        <end position="167"/>
    </location>
</feature>
<evidence type="ECO:0000313" key="2">
    <source>
        <dbReference type="EMBL" id="KYM83128.1"/>
    </source>
</evidence>
<dbReference type="EMBL" id="KQ976500">
    <property type="protein sequence ID" value="KYM83128.1"/>
    <property type="molecule type" value="Genomic_DNA"/>
</dbReference>
<dbReference type="Proteomes" id="UP000078540">
    <property type="component" value="Unassembled WGS sequence"/>
</dbReference>
<feature type="compositionally biased region" description="Basic residues" evidence="1">
    <location>
        <begin position="45"/>
        <end position="55"/>
    </location>
</feature>
<evidence type="ECO:0000313" key="3">
    <source>
        <dbReference type="Proteomes" id="UP000078540"/>
    </source>
</evidence>
<proteinExistence type="predicted"/>
<name>A0A195BEX5_9HYME</name>
<protein>
    <submittedName>
        <fullName evidence="2">Uncharacterized protein</fullName>
    </submittedName>
</protein>
<accession>A0A195BEX5</accession>
<evidence type="ECO:0000256" key="1">
    <source>
        <dbReference type="SAM" id="MobiDB-lite"/>
    </source>
</evidence>
<feature type="compositionally biased region" description="Basic residues" evidence="1">
    <location>
        <begin position="117"/>
        <end position="136"/>
    </location>
</feature>
<gene>
    <name evidence="2" type="ORF">ALC53_06395</name>
</gene>
<reference evidence="2 3" key="1">
    <citation type="submission" date="2015-09" db="EMBL/GenBank/DDBJ databases">
        <title>Atta colombica WGS genome.</title>
        <authorList>
            <person name="Nygaard S."/>
            <person name="Hu H."/>
            <person name="Boomsma J."/>
            <person name="Zhang G."/>
        </authorList>
    </citation>
    <scope>NUCLEOTIDE SEQUENCE [LARGE SCALE GENOMIC DNA]</scope>
    <source>
        <strain evidence="2">Treedump-2</strain>
        <tissue evidence="2">Whole body</tissue>
    </source>
</reference>
<organism evidence="2 3">
    <name type="scientific">Atta colombica</name>
    <dbReference type="NCBI Taxonomy" id="520822"/>
    <lineage>
        <taxon>Eukaryota</taxon>
        <taxon>Metazoa</taxon>
        <taxon>Ecdysozoa</taxon>
        <taxon>Arthropoda</taxon>
        <taxon>Hexapoda</taxon>
        <taxon>Insecta</taxon>
        <taxon>Pterygota</taxon>
        <taxon>Neoptera</taxon>
        <taxon>Endopterygota</taxon>
        <taxon>Hymenoptera</taxon>
        <taxon>Apocrita</taxon>
        <taxon>Aculeata</taxon>
        <taxon>Formicoidea</taxon>
        <taxon>Formicidae</taxon>
        <taxon>Myrmicinae</taxon>
        <taxon>Atta</taxon>
    </lineage>
</organism>
<sequence>MSPAGVSGTPDTVDEACRGGTMSRIQYLSSSTTLDLHVHMGGDRRRTRRFGRKKKTERDQNIVYAKIKVQEAPVSPASSSLSNQNQNENEQVLLATMQPVNVLDLHEPPVVHTLHPKYHHHHHRHHHHHHHHHHQQQQHIQGNDSEDVQQRAAAADDSDGRVSPGTEVAAAAAGNTTLGVGYNCIMFKSDRKNRRELQSLIIKLSDITEPIAATEQIACHTGRILNSGMSTRMIFASHYRMYNKRARPDITVAADASGYSFT</sequence>
<dbReference type="STRING" id="520822.A0A195BEX5"/>
<keyword evidence="3" id="KW-1185">Reference proteome</keyword>